<dbReference type="InterPro" id="IPR036278">
    <property type="entry name" value="Sialidase_sf"/>
</dbReference>
<name>A0ABS2NLV5_9FIRM</name>
<dbReference type="RefSeq" id="WP_204400207.1">
    <property type="nucleotide sequence ID" value="NZ_JAFBEE010000002.1"/>
</dbReference>
<evidence type="ECO:0000313" key="1">
    <source>
        <dbReference type="EMBL" id="MBM7613921.1"/>
    </source>
</evidence>
<reference evidence="1 2" key="1">
    <citation type="submission" date="2021-01" db="EMBL/GenBank/DDBJ databases">
        <title>Genomic Encyclopedia of Type Strains, Phase IV (KMG-IV): sequencing the most valuable type-strain genomes for metagenomic binning, comparative biology and taxonomic classification.</title>
        <authorList>
            <person name="Goeker M."/>
        </authorList>
    </citation>
    <scope>NUCLEOTIDE SEQUENCE [LARGE SCALE GENOMIC DNA]</scope>
    <source>
        <strain evidence="1 2">DSM 25890</strain>
    </source>
</reference>
<comment type="caution">
    <text evidence="1">The sequence shown here is derived from an EMBL/GenBank/DDBJ whole genome shotgun (WGS) entry which is preliminary data.</text>
</comment>
<dbReference type="SUPFAM" id="SSF50939">
    <property type="entry name" value="Sialidases"/>
    <property type="match status" value="1"/>
</dbReference>
<evidence type="ECO:0000313" key="2">
    <source>
        <dbReference type="Proteomes" id="UP001314796"/>
    </source>
</evidence>
<dbReference type="Proteomes" id="UP001314796">
    <property type="component" value="Unassembled WGS sequence"/>
</dbReference>
<accession>A0ABS2NLV5</accession>
<proteinExistence type="predicted"/>
<gene>
    <name evidence="1" type="ORF">JOC73_000430</name>
</gene>
<dbReference type="EMBL" id="JAFBEE010000002">
    <property type="protein sequence ID" value="MBM7613921.1"/>
    <property type="molecule type" value="Genomic_DNA"/>
</dbReference>
<sequence length="354" mass="41965">MPLNGKNEFIFQDSKGKTFNFFLDEKEEIQCISSNTKHQWVSKDDVFPKRCSSLDIVLDGSDRFHIVSYHYDGDFYYHYRKNNEWKSIQLTSLSKSERIFYPKACILGSNIHVFYDLQQSTQRDRCTLFHYTYDEKAMTWVKNNICTLRFNRFVTPYKVLTYKKRILLLYISIINNNDEICLIEYYPHNDQWSKPQQLTNTTDQKLYMDALMDQEGNLHITWCQYKEQDGLMVQYLKTDLKNVDLKDQKISSLSKRLNCSFPQLILMNQQLYCMWVEYGHLAVSKSNDMGSNWMPPSIVDDSKINNFKRYRYGSNQSKSQFNIQCEFLYGTHYPSIQFLGFGGDNYDEISASES</sequence>
<keyword evidence="2" id="KW-1185">Reference proteome</keyword>
<protein>
    <submittedName>
        <fullName evidence="1">Uncharacterized protein</fullName>
    </submittedName>
</protein>
<organism evidence="1 2">
    <name type="scientific">Alkaliphilus hydrothermalis</name>
    <dbReference type="NCBI Taxonomy" id="1482730"/>
    <lineage>
        <taxon>Bacteria</taxon>
        <taxon>Bacillati</taxon>
        <taxon>Bacillota</taxon>
        <taxon>Clostridia</taxon>
        <taxon>Peptostreptococcales</taxon>
        <taxon>Natronincolaceae</taxon>
        <taxon>Alkaliphilus</taxon>
    </lineage>
</organism>